<dbReference type="Gene3D" id="3.90.226.10">
    <property type="entry name" value="2-enoyl-CoA Hydratase, Chain A, domain 1"/>
    <property type="match status" value="1"/>
</dbReference>
<comment type="caution">
    <text evidence="4">The sequence shown here is derived from an EMBL/GenBank/DDBJ whole genome shotgun (WGS) entry which is preliminary data.</text>
</comment>
<evidence type="ECO:0000256" key="1">
    <source>
        <dbReference type="ARBA" id="ARBA00005254"/>
    </source>
</evidence>
<keyword evidence="2" id="KW-0456">Lyase</keyword>
<evidence type="ECO:0000256" key="2">
    <source>
        <dbReference type="ARBA" id="ARBA00023239"/>
    </source>
</evidence>
<dbReference type="InterPro" id="IPR001753">
    <property type="entry name" value="Enoyl-CoA_hydra/iso"/>
</dbReference>
<dbReference type="InterPro" id="IPR029045">
    <property type="entry name" value="ClpP/crotonase-like_dom_sf"/>
</dbReference>
<dbReference type="CDD" id="cd06558">
    <property type="entry name" value="crotonase-like"/>
    <property type="match status" value="1"/>
</dbReference>
<dbReference type="RefSeq" id="WP_345371959.1">
    <property type="nucleotide sequence ID" value="NZ_BAABJX010000033.1"/>
</dbReference>
<dbReference type="InterPro" id="IPR014748">
    <property type="entry name" value="Enoyl-CoA_hydra_C"/>
</dbReference>
<evidence type="ECO:0000313" key="5">
    <source>
        <dbReference type="Proteomes" id="UP001500298"/>
    </source>
</evidence>
<dbReference type="PROSITE" id="PS00166">
    <property type="entry name" value="ENOYL_COA_HYDRATASE"/>
    <property type="match status" value="1"/>
</dbReference>
<dbReference type="InterPro" id="IPR018376">
    <property type="entry name" value="Enoyl-CoA_hyd/isom_CS"/>
</dbReference>
<reference evidence="5" key="1">
    <citation type="journal article" date="2019" name="Int. J. Syst. Evol. Microbiol.">
        <title>The Global Catalogue of Microorganisms (GCM) 10K type strain sequencing project: providing services to taxonomists for standard genome sequencing and annotation.</title>
        <authorList>
            <consortium name="The Broad Institute Genomics Platform"/>
            <consortium name="The Broad Institute Genome Sequencing Center for Infectious Disease"/>
            <person name="Wu L."/>
            <person name="Ma J."/>
        </authorList>
    </citation>
    <scope>NUCLEOTIDE SEQUENCE [LARGE SCALE GENOMIC DNA]</scope>
    <source>
        <strain evidence="5">JCM 18326</strain>
    </source>
</reference>
<accession>A0ABP9DBT2</accession>
<name>A0ABP9DBT2_9BACT</name>
<protein>
    <submittedName>
        <fullName evidence="4">Enoyl-CoA hydratase-related protein</fullName>
    </submittedName>
</protein>
<dbReference type="PANTHER" id="PTHR11941">
    <property type="entry name" value="ENOYL-COA HYDRATASE-RELATED"/>
    <property type="match status" value="1"/>
</dbReference>
<evidence type="ECO:0000256" key="3">
    <source>
        <dbReference type="RuleBase" id="RU003707"/>
    </source>
</evidence>
<dbReference type="SUPFAM" id="SSF52096">
    <property type="entry name" value="ClpP/crotonase"/>
    <property type="match status" value="1"/>
</dbReference>
<organism evidence="4 5">
    <name type="scientific">Algivirga pacifica</name>
    <dbReference type="NCBI Taxonomy" id="1162670"/>
    <lineage>
        <taxon>Bacteria</taxon>
        <taxon>Pseudomonadati</taxon>
        <taxon>Bacteroidota</taxon>
        <taxon>Cytophagia</taxon>
        <taxon>Cytophagales</taxon>
        <taxon>Flammeovirgaceae</taxon>
        <taxon>Algivirga</taxon>
    </lineage>
</organism>
<dbReference type="Proteomes" id="UP001500298">
    <property type="component" value="Unassembled WGS sequence"/>
</dbReference>
<dbReference type="Pfam" id="PF00378">
    <property type="entry name" value="ECH_1"/>
    <property type="match status" value="1"/>
</dbReference>
<proteinExistence type="inferred from homology"/>
<dbReference type="Gene3D" id="1.10.12.10">
    <property type="entry name" value="Lyase 2-enoyl-coa Hydratase, Chain A, domain 2"/>
    <property type="match status" value="1"/>
</dbReference>
<evidence type="ECO:0000313" key="4">
    <source>
        <dbReference type="EMBL" id="GAA4837275.1"/>
    </source>
</evidence>
<gene>
    <name evidence="4" type="ORF">GCM10023331_23160</name>
</gene>
<keyword evidence="5" id="KW-1185">Reference proteome</keyword>
<dbReference type="EMBL" id="BAABJX010000033">
    <property type="protein sequence ID" value="GAA4837275.1"/>
    <property type="molecule type" value="Genomic_DNA"/>
</dbReference>
<comment type="similarity">
    <text evidence="1 3">Belongs to the enoyl-CoA hydratase/isomerase family.</text>
</comment>
<sequence length="258" mass="27890">MDFQNLLLDQNGGVLTITINREEKLNALNAKTIGELEEAIQIAYDKDEIRAVIVTGKGQKAFVAGADISEIAELDELNARKFSERGQEVFAKFEHCPKPVIAAVNGYALGGGCELAMACHMRVASNNAMFGLPEVSLGIIPAYGGTQRLPQLVGKGVAYEMITTGDMISAEKAERVGLANYNVPQEELLKKCHDLIDKITKKGPLAVAHAIDCIHYSLTSSDGYNMEANAFSSCCKTGDFKEGTAAFLEKRKPNFVGQ</sequence>
<dbReference type="PANTHER" id="PTHR11941:SF54">
    <property type="entry name" value="ENOYL-COA HYDRATASE, MITOCHONDRIAL"/>
    <property type="match status" value="1"/>
</dbReference>